<dbReference type="KEGG" id="plue:EWM63_13420"/>
<dbReference type="Gene3D" id="1.20.1270.180">
    <property type="match status" value="1"/>
</dbReference>
<dbReference type="OrthoDB" id="7065005at2"/>
<dbReference type="InterPro" id="IPR009739">
    <property type="entry name" value="LprI-like_N"/>
</dbReference>
<sequence>MWCGGNMRLKHFFIAATAVILSNAYGANQNHPDPVEDVLEKCAYESQAGMRDCLSRSVSESSKVLISAEKKLVSALKQWDEQPKFVSKARDQLIRSDDAYLKYRDAQCAFASALGGGAIGNALELRRLACIFGLNMERAAHLTRLASSLSRK</sequence>
<organism evidence="2 3">
    <name type="scientific">Pseudoduganella lutea</name>
    <dbReference type="NCBI Taxonomy" id="321985"/>
    <lineage>
        <taxon>Bacteria</taxon>
        <taxon>Pseudomonadati</taxon>
        <taxon>Pseudomonadota</taxon>
        <taxon>Betaproteobacteria</taxon>
        <taxon>Burkholderiales</taxon>
        <taxon>Oxalobacteraceae</taxon>
        <taxon>Telluria group</taxon>
        <taxon>Pseudoduganella</taxon>
    </lineage>
</organism>
<dbReference type="EMBL" id="CP035913">
    <property type="protein sequence ID" value="QBE63863.1"/>
    <property type="molecule type" value="Genomic_DNA"/>
</dbReference>
<gene>
    <name evidence="2" type="ORF">EWM63_13420</name>
</gene>
<protein>
    <submittedName>
        <fullName evidence="2">DUF1311 domain-containing protein</fullName>
    </submittedName>
</protein>
<evidence type="ECO:0000259" key="1">
    <source>
        <dbReference type="Pfam" id="PF07007"/>
    </source>
</evidence>
<name>A0A4V0Z3L5_9BURK</name>
<evidence type="ECO:0000313" key="2">
    <source>
        <dbReference type="EMBL" id="QBE63863.1"/>
    </source>
</evidence>
<evidence type="ECO:0000313" key="3">
    <source>
        <dbReference type="Proteomes" id="UP000290637"/>
    </source>
</evidence>
<proteinExistence type="predicted"/>
<keyword evidence="3" id="KW-1185">Reference proteome</keyword>
<dbReference type="Pfam" id="PF07007">
    <property type="entry name" value="LprI"/>
    <property type="match status" value="1"/>
</dbReference>
<reference evidence="2 3" key="1">
    <citation type="submission" date="2019-02" db="EMBL/GenBank/DDBJ databases">
        <title>Draft Genome Sequences of Six Type Strains of the Genus Massilia.</title>
        <authorList>
            <person name="Miess H."/>
            <person name="Frediansyhah A."/>
            <person name="Gross H."/>
        </authorList>
    </citation>
    <scope>NUCLEOTIDE SEQUENCE [LARGE SCALE GENOMIC DNA]</scope>
    <source>
        <strain evidence="2 3">DSM 17473</strain>
    </source>
</reference>
<dbReference type="Proteomes" id="UP000290637">
    <property type="component" value="Chromosome"/>
</dbReference>
<accession>A0A4V0Z3L5</accession>
<feature type="domain" description="Lysozyme inhibitor LprI-like N-terminal" evidence="1">
    <location>
        <begin position="44"/>
        <end position="142"/>
    </location>
</feature>
<dbReference type="AlphaFoldDB" id="A0A4V0Z3L5"/>